<dbReference type="eggNOG" id="ENOG5032S97">
    <property type="taxonomic scope" value="Bacteria"/>
</dbReference>
<organism evidence="1 2">
    <name type="scientific">Terriglobus roseus (strain DSM 18391 / NRRL B-41598 / KBS 63)</name>
    <dbReference type="NCBI Taxonomy" id="926566"/>
    <lineage>
        <taxon>Bacteria</taxon>
        <taxon>Pseudomonadati</taxon>
        <taxon>Acidobacteriota</taxon>
        <taxon>Terriglobia</taxon>
        <taxon>Terriglobales</taxon>
        <taxon>Acidobacteriaceae</taxon>
        <taxon>Terriglobus</taxon>
    </lineage>
</organism>
<accession>I3ZLK5</accession>
<evidence type="ECO:0000313" key="1">
    <source>
        <dbReference type="EMBL" id="AFL90123.1"/>
    </source>
</evidence>
<dbReference type="InterPro" id="IPR009799">
    <property type="entry name" value="EthD_dom"/>
</dbReference>
<dbReference type="OrthoDB" id="120533at2"/>
<proteinExistence type="predicted"/>
<dbReference type="PANTHER" id="PTHR40260:SF2">
    <property type="entry name" value="BLR8190 PROTEIN"/>
    <property type="match status" value="1"/>
</dbReference>
<sequence>MIVLSVLYPKSAGSRFDYEYYLTKHMPLAAARFSSMTKSTVMRGVSAPDGSAAAYEVITLLEFPSAEALAADMAAHGAEVTGDVANATDIQPVLQISEVVEPQGNSLDL</sequence>
<keyword evidence="2" id="KW-1185">Reference proteome</keyword>
<dbReference type="InterPro" id="IPR011008">
    <property type="entry name" value="Dimeric_a/b-barrel"/>
</dbReference>
<dbReference type="Gene3D" id="3.30.70.100">
    <property type="match status" value="1"/>
</dbReference>
<dbReference type="Proteomes" id="UP000006056">
    <property type="component" value="Chromosome"/>
</dbReference>
<protein>
    <recommendedName>
        <fullName evidence="3">EthD domain-containing protein</fullName>
    </recommendedName>
</protein>
<reference evidence="1 2" key="1">
    <citation type="submission" date="2012-06" db="EMBL/GenBank/DDBJ databases">
        <title>Complete genome of Terriglobus roseus DSM 18391.</title>
        <authorList>
            <consortium name="US DOE Joint Genome Institute (JGI-PGF)"/>
            <person name="Lucas S."/>
            <person name="Copeland A."/>
            <person name="Lapidus A."/>
            <person name="Glavina del Rio T."/>
            <person name="Dalin E."/>
            <person name="Tice H."/>
            <person name="Bruce D."/>
            <person name="Goodwin L."/>
            <person name="Pitluck S."/>
            <person name="Peters L."/>
            <person name="Mikhailova N."/>
            <person name="Munk A.C.C."/>
            <person name="Kyrpides N."/>
            <person name="Mavromatis K."/>
            <person name="Ivanova N."/>
            <person name="Brettin T."/>
            <person name="Detter J.C."/>
            <person name="Han C."/>
            <person name="Larimer F."/>
            <person name="Land M."/>
            <person name="Hauser L."/>
            <person name="Markowitz V."/>
            <person name="Cheng J.-F."/>
            <person name="Hugenholtz P."/>
            <person name="Woyke T."/>
            <person name="Wu D."/>
            <person name="Brambilla E."/>
            <person name="Klenk H.-P."/>
            <person name="Eisen J.A."/>
        </authorList>
    </citation>
    <scope>NUCLEOTIDE SEQUENCE [LARGE SCALE GENOMIC DNA]</scope>
    <source>
        <strain evidence="2">DSM 18391 / NRRL B-41598 / KBS 63</strain>
    </source>
</reference>
<evidence type="ECO:0008006" key="3">
    <source>
        <dbReference type="Google" id="ProtNLM"/>
    </source>
</evidence>
<dbReference type="KEGG" id="trs:Terro_3915"/>
<gene>
    <name evidence="1" type="ordered locus">Terro_3915</name>
</gene>
<dbReference type="AlphaFoldDB" id="I3ZLK5"/>
<dbReference type="GO" id="GO:0016491">
    <property type="term" value="F:oxidoreductase activity"/>
    <property type="evidence" value="ECO:0007669"/>
    <property type="project" value="InterPro"/>
</dbReference>
<name>I3ZLK5_TERRK</name>
<dbReference type="PANTHER" id="PTHR40260">
    <property type="entry name" value="BLR8190 PROTEIN"/>
    <property type="match status" value="1"/>
</dbReference>
<dbReference type="STRING" id="926566.Terro_3915"/>
<dbReference type="SUPFAM" id="SSF54909">
    <property type="entry name" value="Dimeric alpha+beta barrel"/>
    <property type="match status" value="1"/>
</dbReference>
<dbReference type="RefSeq" id="WP_014787383.1">
    <property type="nucleotide sequence ID" value="NC_018014.1"/>
</dbReference>
<dbReference type="NCBIfam" id="TIGR02118">
    <property type="entry name" value="EthD family reductase"/>
    <property type="match status" value="1"/>
</dbReference>
<dbReference type="HOGENOM" id="CLU_115019_1_0_0"/>
<evidence type="ECO:0000313" key="2">
    <source>
        <dbReference type="Proteomes" id="UP000006056"/>
    </source>
</evidence>
<dbReference type="EMBL" id="CP003379">
    <property type="protein sequence ID" value="AFL90123.1"/>
    <property type="molecule type" value="Genomic_DNA"/>
</dbReference>
<dbReference type="PATRIC" id="fig|926566.3.peg.3855"/>